<reference evidence="1 2" key="1">
    <citation type="submission" date="2019-03" db="EMBL/GenBank/DDBJ databases">
        <title>Genome sequence of Sphingomonas sp. 17J27-24.</title>
        <authorList>
            <person name="Kim M."/>
            <person name="Maeng S."/>
            <person name="Sathiyaraj S."/>
        </authorList>
    </citation>
    <scope>NUCLEOTIDE SEQUENCE [LARGE SCALE GENOMIC DNA]</scope>
    <source>
        <strain evidence="1 2">17J27-24</strain>
    </source>
</reference>
<name>A0A4Y8ZQM2_9SPHN</name>
<dbReference type="InterPro" id="IPR005358">
    <property type="entry name" value="Puta_zinc/iron-chelating_dom"/>
</dbReference>
<protein>
    <submittedName>
        <fullName evidence="1">YkgJ family cysteine cluster protein</fullName>
    </submittedName>
</protein>
<dbReference type="RefSeq" id="WP_135086338.1">
    <property type="nucleotide sequence ID" value="NZ_SPDV01000017.1"/>
</dbReference>
<sequence>MTDPSSSLCTQCGLCCSGALFGEVPISPEDAPALEQLGLELKQGHRAFSLPCARLEGSRCSIYAARPTICRTYRCGVLQAAEAGEIRLDEARAKIAKARSLTQAVRALLPHGISLTQARREWLARMAEPATESGESRAAHAPLDLALTVLNLYLDRHFRDERRPALTLQELGRDT</sequence>
<dbReference type="Proteomes" id="UP000298213">
    <property type="component" value="Unassembled WGS sequence"/>
</dbReference>
<organism evidence="1 2">
    <name type="scientific">Sphingomonas parva</name>
    <dbReference type="NCBI Taxonomy" id="2555898"/>
    <lineage>
        <taxon>Bacteria</taxon>
        <taxon>Pseudomonadati</taxon>
        <taxon>Pseudomonadota</taxon>
        <taxon>Alphaproteobacteria</taxon>
        <taxon>Sphingomonadales</taxon>
        <taxon>Sphingomonadaceae</taxon>
        <taxon>Sphingomonas</taxon>
    </lineage>
</organism>
<dbReference type="AlphaFoldDB" id="A0A4Y8ZQM2"/>
<evidence type="ECO:0000313" key="2">
    <source>
        <dbReference type="Proteomes" id="UP000298213"/>
    </source>
</evidence>
<dbReference type="EMBL" id="SPDV01000017">
    <property type="protein sequence ID" value="TFI58330.1"/>
    <property type="molecule type" value="Genomic_DNA"/>
</dbReference>
<dbReference type="OrthoDB" id="7202843at2"/>
<gene>
    <name evidence="1" type="ORF">E2493_10100</name>
</gene>
<proteinExistence type="predicted"/>
<comment type="caution">
    <text evidence="1">The sequence shown here is derived from an EMBL/GenBank/DDBJ whole genome shotgun (WGS) entry which is preliminary data.</text>
</comment>
<dbReference type="Pfam" id="PF03692">
    <property type="entry name" value="CxxCxxCC"/>
    <property type="match status" value="1"/>
</dbReference>
<accession>A0A4Y8ZQM2</accession>
<keyword evidence="2" id="KW-1185">Reference proteome</keyword>
<evidence type="ECO:0000313" key="1">
    <source>
        <dbReference type="EMBL" id="TFI58330.1"/>
    </source>
</evidence>